<protein>
    <submittedName>
        <fullName evidence="6">IDO domain-containing protein</fullName>
    </submittedName>
</protein>
<feature type="region of interest" description="Disordered" evidence="5">
    <location>
        <begin position="199"/>
        <end position="219"/>
    </location>
</feature>
<dbReference type="PANTHER" id="PTHR28657">
    <property type="entry name" value="INDOLEAMINE 2,3-DIOXYGENASE"/>
    <property type="match status" value="1"/>
</dbReference>
<organism evidence="6 7">
    <name type="scientific">Thanatephorus cucumeris (strain AG1-IA)</name>
    <name type="common">Rice sheath blight fungus</name>
    <name type="synonym">Rhizoctonia solani</name>
    <dbReference type="NCBI Taxonomy" id="983506"/>
    <lineage>
        <taxon>Eukaryota</taxon>
        <taxon>Fungi</taxon>
        <taxon>Dikarya</taxon>
        <taxon>Basidiomycota</taxon>
        <taxon>Agaricomycotina</taxon>
        <taxon>Agaricomycetes</taxon>
        <taxon>Cantharellales</taxon>
        <taxon>Ceratobasidiaceae</taxon>
        <taxon>Rhizoctonia</taxon>
        <taxon>Rhizoctonia solani AG-1</taxon>
    </lineage>
</organism>
<dbReference type="EMBL" id="AFRT01001436">
    <property type="protein sequence ID" value="ELU40413.1"/>
    <property type="molecule type" value="Genomic_DNA"/>
</dbReference>
<dbReference type="STRING" id="983506.L8WUI0"/>
<comment type="caution">
    <text evidence="6">The sequence shown here is derived from an EMBL/GenBank/DDBJ whole genome shotgun (WGS) entry which is preliminary data.</text>
</comment>
<evidence type="ECO:0000256" key="2">
    <source>
        <dbReference type="ARBA" id="ARBA00022723"/>
    </source>
</evidence>
<feature type="binding site" description="proximal binding residue" evidence="4">
    <location>
        <position position="663"/>
    </location>
    <ligand>
        <name>heme b</name>
        <dbReference type="ChEBI" id="CHEBI:60344"/>
    </ligand>
    <ligandPart>
        <name>Fe</name>
        <dbReference type="ChEBI" id="CHEBI:18248"/>
    </ligandPart>
</feature>
<feature type="compositionally biased region" description="Low complexity" evidence="5">
    <location>
        <begin position="503"/>
        <end position="521"/>
    </location>
</feature>
<evidence type="ECO:0000313" key="6">
    <source>
        <dbReference type="EMBL" id="ELU40413.1"/>
    </source>
</evidence>
<evidence type="ECO:0000256" key="1">
    <source>
        <dbReference type="ARBA" id="ARBA00007119"/>
    </source>
</evidence>
<evidence type="ECO:0000256" key="3">
    <source>
        <dbReference type="ARBA" id="ARBA00023004"/>
    </source>
</evidence>
<dbReference type="InterPro" id="IPR000898">
    <property type="entry name" value="Indolamine_dOase"/>
</dbReference>
<name>L8WUI0_THACA</name>
<keyword evidence="7" id="KW-1185">Reference proteome</keyword>
<accession>L8WUI0</accession>
<dbReference type="InterPro" id="IPR037217">
    <property type="entry name" value="Trp/Indoleamine_2_3_dOase-like"/>
</dbReference>
<dbReference type="OrthoDB" id="540174at2759"/>
<dbReference type="AlphaFoldDB" id="L8WUI0"/>
<evidence type="ECO:0000256" key="4">
    <source>
        <dbReference type="PIRSR" id="PIRSR600898-1"/>
    </source>
</evidence>
<dbReference type="Pfam" id="PF01231">
    <property type="entry name" value="IDO"/>
    <property type="match status" value="2"/>
</dbReference>
<dbReference type="Proteomes" id="UP000011668">
    <property type="component" value="Unassembled WGS sequence"/>
</dbReference>
<dbReference type="GO" id="GO:0005737">
    <property type="term" value="C:cytoplasm"/>
    <property type="evidence" value="ECO:0007669"/>
    <property type="project" value="TreeGrafter"/>
</dbReference>
<dbReference type="Gene3D" id="1.20.58.480">
    <property type="match status" value="1"/>
</dbReference>
<dbReference type="PANTHER" id="PTHR28657:SF5">
    <property type="entry name" value="INDOLEAMINE 2,3-DIOXYGENASE"/>
    <property type="match status" value="1"/>
</dbReference>
<dbReference type="GO" id="GO:0020037">
    <property type="term" value="F:heme binding"/>
    <property type="evidence" value="ECO:0007669"/>
    <property type="project" value="InterPro"/>
</dbReference>
<dbReference type="HOGENOM" id="CLU_010089_2_0_1"/>
<comment type="similarity">
    <text evidence="1">Belongs to the indoleamine 2,3-dioxygenase family.</text>
</comment>
<sequence>MLAGNAKLTDPARIDQMLDLAEFVKKAVPSRPCHVGAVVADIVWLCPCIPALLSSSGSGSSFETHIIHAPFTHESSSTLIIRQQHELSVYWPWADAASQLHANNSTRIHANNATVTYHEMNALVKLFGLMGITSERPSGNIQDDYQLPESSPDMTSLACPEFGLDSKTGFLPTQVPLARLPAAFNKWEDALQQAMVILKRPGDSDDPPPTDEEREQSSRWRENLRTVISIDPLQVDLRVAQRAHHVLAFLVQFYVQSLPPRAETELGPIHIPRSLAIPFVDVSRYLDIAPIRQLTYADCVLWNFYLEDPSKPLTLENIRIRDLFTKDYQEEHFFLTSARIEIRGFEAIQLMGDAIAMTRKAQNLDVVVDEIRLQSILARLAIVIDDLNQILWSVKDACGYQFFYWVFRPVSSLFRNGWQVKLILNTHQWIRGTDQGYGSPKWLYEGVDGEGIEFQCSGPSAGQAALMHAFDVFLGIGHPQKDDRYSPTCTGMRVHPSYVPHGNSQACPASSTSSASTNACPVTGESSPSFADISDELRSFLLEEAAYPTPPAEKTELSITLPLKPLSLERSLNLPTPPSSPYESPVLNPVSSRGEVPKLQPQADLDTSFIVRMRKYIPGNHQKFLLHLAHSSVRPHVAVCASSGVRRAYNDCVWAIKRFRDTHIKIVTLYVIHPARSKVLVKDTDSESAPVRGTGGTSLVPLLKAYRNNTANTILISLYVNITESLSIESVEPILSQPAFHNSPDNHATSQAGPLGDIKINSSSGTVVLQFRRMPCTYTCGGISSLIRISLHWCFSIWRRVGLMSDWVLVMRDMLLISLSALAPWDNNCFNFLTYLVDYLANSASLLQPLALWIRMIPSQQNHLSHSAVEGILDDRHLALQKRYDQIHKRRSMEPSGSMADLIRPTACLRANRDSYYQVSDGHVKAQSNWAK</sequence>
<feature type="region of interest" description="Disordered" evidence="5">
    <location>
        <begin position="575"/>
        <end position="597"/>
    </location>
</feature>
<dbReference type="GO" id="GO:0046872">
    <property type="term" value="F:metal ion binding"/>
    <property type="evidence" value="ECO:0007669"/>
    <property type="project" value="UniProtKB-KW"/>
</dbReference>
<dbReference type="GO" id="GO:0034354">
    <property type="term" value="P:'de novo' NAD+ biosynthetic process from L-tryptophan"/>
    <property type="evidence" value="ECO:0007669"/>
    <property type="project" value="TreeGrafter"/>
</dbReference>
<feature type="region of interest" description="Disordered" evidence="5">
    <location>
        <begin position="502"/>
        <end position="527"/>
    </location>
</feature>
<keyword evidence="2 4" id="KW-0479">Metal-binding</keyword>
<dbReference type="GO" id="GO:0019441">
    <property type="term" value="P:L-tryptophan catabolic process to kynurenine"/>
    <property type="evidence" value="ECO:0007669"/>
    <property type="project" value="InterPro"/>
</dbReference>
<proteinExistence type="inferred from homology"/>
<keyword evidence="3 4" id="KW-0408">Iron</keyword>
<reference evidence="6 7" key="1">
    <citation type="journal article" date="2013" name="Nat. Commun.">
        <title>The evolution and pathogenic mechanisms of the rice sheath blight pathogen.</title>
        <authorList>
            <person name="Zheng A."/>
            <person name="Lin R."/>
            <person name="Xu L."/>
            <person name="Qin P."/>
            <person name="Tang C."/>
            <person name="Ai P."/>
            <person name="Zhang D."/>
            <person name="Liu Y."/>
            <person name="Sun Z."/>
            <person name="Feng H."/>
            <person name="Wang Y."/>
            <person name="Chen Y."/>
            <person name="Liang X."/>
            <person name="Fu R."/>
            <person name="Li Q."/>
            <person name="Zhang J."/>
            <person name="Yu X."/>
            <person name="Xie Z."/>
            <person name="Ding L."/>
            <person name="Guan P."/>
            <person name="Tang J."/>
            <person name="Liang Y."/>
            <person name="Wang S."/>
            <person name="Deng Q."/>
            <person name="Li S."/>
            <person name="Zhu J."/>
            <person name="Wang L."/>
            <person name="Liu H."/>
            <person name="Li P."/>
        </authorList>
    </citation>
    <scope>NUCLEOTIDE SEQUENCE [LARGE SCALE GENOMIC DNA]</scope>
    <source>
        <strain evidence="7">AG-1 IA</strain>
    </source>
</reference>
<keyword evidence="4" id="KW-0349">Heme</keyword>
<feature type="compositionally biased region" description="Acidic residues" evidence="5">
    <location>
        <begin position="204"/>
        <end position="214"/>
    </location>
</feature>
<dbReference type="SUPFAM" id="SSF140959">
    <property type="entry name" value="Indolic compounds 2,3-dioxygenase-like"/>
    <property type="match status" value="1"/>
</dbReference>
<evidence type="ECO:0000256" key="5">
    <source>
        <dbReference type="SAM" id="MobiDB-lite"/>
    </source>
</evidence>
<evidence type="ECO:0000313" key="7">
    <source>
        <dbReference type="Proteomes" id="UP000011668"/>
    </source>
</evidence>
<dbReference type="GO" id="GO:0033754">
    <property type="term" value="F:indoleamine 2,3-dioxygenase activity"/>
    <property type="evidence" value="ECO:0007669"/>
    <property type="project" value="TreeGrafter"/>
</dbReference>
<gene>
    <name evidence="6" type="ORF">AG1IA_05568</name>
</gene>